<keyword evidence="1" id="KW-0645">Protease</keyword>
<comment type="catalytic activity">
    <reaction evidence="1">
        <text>Hydrolysis of proteins in presence of ATP.</text>
        <dbReference type="EC" id="3.4.21.53"/>
    </reaction>
</comment>
<dbReference type="GO" id="GO:0004252">
    <property type="term" value="F:serine-type endopeptidase activity"/>
    <property type="evidence" value="ECO:0007669"/>
    <property type="project" value="UniProtKB-UniRule"/>
</dbReference>
<feature type="active site" evidence="1">
    <location>
        <position position="291"/>
    </location>
</feature>
<dbReference type="Pfam" id="PF05362">
    <property type="entry name" value="Lon_C"/>
    <property type="match status" value="1"/>
</dbReference>
<feature type="active site" evidence="1">
    <location>
        <position position="336"/>
    </location>
</feature>
<evidence type="ECO:0000256" key="1">
    <source>
        <dbReference type="PROSITE-ProRule" id="PRU01122"/>
    </source>
</evidence>
<dbReference type="GO" id="GO:0005524">
    <property type="term" value="F:ATP binding"/>
    <property type="evidence" value="ECO:0007669"/>
    <property type="project" value="InterPro"/>
</dbReference>
<sequence>MSESGDMKSASGATGPGTADDNAAGGTAAAAPFGTEQSGADDAEPKRRRRLRPTRRTWTIVFSSVLVVTFVLVGSFVKVPYVALGPGPTYDTLGDVDGEHVVSIDGERSYDTDGQLRMTTVSLNDDVTLFGALGLWVSGRYAVAPREEYFRPGQTDEEVRKENVAQFRSSQSNAEVAALRTLGYPVKVVADQIVDDSPASRVLEPGDQLVSVNGKSVSGMQDVTAAVENTRPGQRIDLTYRRGEQQPRTVQVELARHPEGGKQGFIGVQPADRADVPFTVDISLEDVGGPSAGAMFALAIVERLEQENLVDGRHVAGTGEIDSQGNVGPIGGISFKVVAAKEDGATTFLVPERNCAEAASAAPEGLELVRVGTLDDAVSALRNLRDGKPVPTCEG</sequence>
<dbReference type="PROSITE" id="PS50106">
    <property type="entry name" value="PDZ"/>
    <property type="match status" value="1"/>
</dbReference>
<keyword evidence="7" id="KW-1185">Reference proteome</keyword>
<dbReference type="EC" id="3.4.21.53" evidence="1"/>
<dbReference type="Proteomes" id="UP000550714">
    <property type="component" value="Unassembled WGS sequence"/>
</dbReference>
<dbReference type="PROSITE" id="PS51786">
    <property type="entry name" value="LON_PROTEOLYTIC"/>
    <property type="match status" value="1"/>
</dbReference>
<name>A0A839S9W2_9PSEU</name>
<organism evidence="6 7">
    <name type="scientific">Prauserella isguenensis</name>
    <dbReference type="NCBI Taxonomy" id="1470180"/>
    <lineage>
        <taxon>Bacteria</taxon>
        <taxon>Bacillati</taxon>
        <taxon>Actinomycetota</taxon>
        <taxon>Actinomycetes</taxon>
        <taxon>Pseudonocardiales</taxon>
        <taxon>Pseudonocardiaceae</taxon>
        <taxon>Prauserella</taxon>
    </lineage>
</organism>
<dbReference type="SMART" id="SM00228">
    <property type="entry name" value="PDZ"/>
    <property type="match status" value="1"/>
</dbReference>
<keyword evidence="1" id="KW-0378">Hydrolase</keyword>
<keyword evidence="1" id="KW-0720">Serine protease</keyword>
<evidence type="ECO:0000259" key="4">
    <source>
        <dbReference type="PROSITE" id="PS50106"/>
    </source>
</evidence>
<proteinExistence type="inferred from homology"/>
<gene>
    <name evidence="6" type="ORF">FHS23_004456</name>
</gene>
<dbReference type="PANTHER" id="PTHR10046">
    <property type="entry name" value="ATP DEPENDENT LON PROTEASE FAMILY MEMBER"/>
    <property type="match status" value="1"/>
</dbReference>
<dbReference type="GO" id="GO:0030163">
    <property type="term" value="P:protein catabolic process"/>
    <property type="evidence" value="ECO:0007669"/>
    <property type="project" value="InterPro"/>
</dbReference>
<dbReference type="InterPro" id="IPR036034">
    <property type="entry name" value="PDZ_sf"/>
</dbReference>
<feature type="compositionally biased region" description="Low complexity" evidence="2">
    <location>
        <begin position="12"/>
        <end position="35"/>
    </location>
</feature>
<dbReference type="InterPro" id="IPR014721">
    <property type="entry name" value="Ribsml_uS5_D2-typ_fold_subgr"/>
</dbReference>
<evidence type="ECO:0000259" key="5">
    <source>
        <dbReference type="PROSITE" id="PS51786"/>
    </source>
</evidence>
<dbReference type="InterPro" id="IPR001478">
    <property type="entry name" value="PDZ"/>
</dbReference>
<dbReference type="InterPro" id="IPR020568">
    <property type="entry name" value="Ribosomal_Su5_D2-typ_SF"/>
</dbReference>
<feature type="domain" description="PDZ" evidence="4">
    <location>
        <begin position="163"/>
        <end position="244"/>
    </location>
</feature>
<reference evidence="6 7" key="1">
    <citation type="submission" date="2020-08" db="EMBL/GenBank/DDBJ databases">
        <title>Genomic Encyclopedia of Type Strains, Phase III (KMG-III): the genomes of soil and plant-associated and newly described type strains.</title>
        <authorList>
            <person name="Whitman W."/>
        </authorList>
    </citation>
    <scope>NUCLEOTIDE SEQUENCE [LARGE SCALE GENOMIC DNA]</scope>
    <source>
        <strain evidence="6 7">CECT 8577</strain>
    </source>
</reference>
<dbReference type="InterPro" id="IPR008269">
    <property type="entry name" value="Lon_proteolytic"/>
</dbReference>
<keyword evidence="3" id="KW-1133">Transmembrane helix</keyword>
<comment type="caution">
    <text evidence="6">The sequence shown here is derived from an EMBL/GenBank/DDBJ whole genome shotgun (WGS) entry which is preliminary data.</text>
</comment>
<keyword evidence="3" id="KW-0472">Membrane</keyword>
<feature type="region of interest" description="Disordered" evidence="2">
    <location>
        <begin position="1"/>
        <end position="50"/>
    </location>
</feature>
<feature type="transmembrane region" description="Helical" evidence="3">
    <location>
        <begin position="57"/>
        <end position="77"/>
    </location>
</feature>
<dbReference type="GO" id="GO:0006508">
    <property type="term" value="P:proteolysis"/>
    <property type="evidence" value="ECO:0007669"/>
    <property type="project" value="UniProtKB-KW"/>
</dbReference>
<feature type="domain" description="Lon proteolytic" evidence="5">
    <location>
        <begin position="285"/>
        <end position="384"/>
    </location>
</feature>
<dbReference type="InterPro" id="IPR027065">
    <property type="entry name" value="Lon_Prtase"/>
</dbReference>
<dbReference type="RefSeq" id="WP_343054174.1">
    <property type="nucleotide sequence ID" value="NZ_JACHWU010000009.1"/>
</dbReference>
<evidence type="ECO:0000256" key="2">
    <source>
        <dbReference type="SAM" id="MobiDB-lite"/>
    </source>
</evidence>
<dbReference type="SUPFAM" id="SSF54211">
    <property type="entry name" value="Ribosomal protein S5 domain 2-like"/>
    <property type="match status" value="1"/>
</dbReference>
<keyword evidence="3" id="KW-0812">Transmembrane</keyword>
<evidence type="ECO:0000313" key="6">
    <source>
        <dbReference type="EMBL" id="MBB3053407.1"/>
    </source>
</evidence>
<dbReference type="EMBL" id="JACHWU010000009">
    <property type="protein sequence ID" value="MBB3053407.1"/>
    <property type="molecule type" value="Genomic_DNA"/>
</dbReference>
<dbReference type="SUPFAM" id="SSF50156">
    <property type="entry name" value="PDZ domain-like"/>
    <property type="match status" value="1"/>
</dbReference>
<accession>A0A839S9W2</accession>
<dbReference type="Pfam" id="PF13180">
    <property type="entry name" value="PDZ_2"/>
    <property type="match status" value="1"/>
</dbReference>
<protein>
    <recommendedName>
        <fullName evidence="1">endopeptidase La</fullName>
        <ecNumber evidence="1">3.4.21.53</ecNumber>
    </recommendedName>
</protein>
<dbReference type="Gene3D" id="3.30.230.10">
    <property type="match status" value="1"/>
</dbReference>
<comment type="similarity">
    <text evidence="1">Belongs to the peptidase S16 family.</text>
</comment>
<evidence type="ECO:0000256" key="3">
    <source>
        <dbReference type="SAM" id="Phobius"/>
    </source>
</evidence>
<dbReference type="AlphaFoldDB" id="A0A839S9W2"/>
<evidence type="ECO:0000313" key="7">
    <source>
        <dbReference type="Proteomes" id="UP000550714"/>
    </source>
</evidence>
<dbReference type="GO" id="GO:0004176">
    <property type="term" value="F:ATP-dependent peptidase activity"/>
    <property type="evidence" value="ECO:0007669"/>
    <property type="project" value="UniProtKB-UniRule"/>
</dbReference>